<name>A0ABW4W6S2_9BACI</name>
<gene>
    <name evidence="2" type="ORF">ACFSJF_19670</name>
</gene>
<proteinExistence type="predicted"/>
<sequence length="156" mass="18312">MNKWFYFNSTVLLIAVWQVFHLFPTIPIHIVIGFIGVVFILFNWTRHAVFSTIRNTSDRNRKIRLANMSKKILPFHRWIGTTALFIIIIHAILVIDIYGLYWRNAKYVSGFVTGLILIGMVTTGWMRLLRPTGRKRKAHIYFGLALFFFVTIHVML</sequence>
<dbReference type="RefSeq" id="WP_377558467.1">
    <property type="nucleotide sequence ID" value="NZ_JBHUHQ010000039.1"/>
</dbReference>
<keyword evidence="1" id="KW-1133">Transmembrane helix</keyword>
<keyword evidence="1" id="KW-0812">Transmembrane</keyword>
<comment type="caution">
    <text evidence="2">The sequence shown here is derived from an EMBL/GenBank/DDBJ whole genome shotgun (WGS) entry which is preliminary data.</text>
</comment>
<feature type="transmembrane region" description="Helical" evidence="1">
    <location>
        <begin position="138"/>
        <end position="155"/>
    </location>
</feature>
<dbReference type="EMBL" id="JBHUHQ010000039">
    <property type="protein sequence ID" value="MFD2046490.1"/>
    <property type="molecule type" value="Genomic_DNA"/>
</dbReference>
<evidence type="ECO:0000256" key="1">
    <source>
        <dbReference type="SAM" id="Phobius"/>
    </source>
</evidence>
<feature type="transmembrane region" description="Helical" evidence="1">
    <location>
        <begin position="78"/>
        <end position="101"/>
    </location>
</feature>
<protein>
    <submittedName>
        <fullName evidence="2">Uncharacterized protein</fullName>
    </submittedName>
</protein>
<reference evidence="3" key="1">
    <citation type="journal article" date="2019" name="Int. J. Syst. Evol. Microbiol.">
        <title>The Global Catalogue of Microorganisms (GCM) 10K type strain sequencing project: providing services to taxonomists for standard genome sequencing and annotation.</title>
        <authorList>
            <consortium name="The Broad Institute Genomics Platform"/>
            <consortium name="The Broad Institute Genome Sequencing Center for Infectious Disease"/>
            <person name="Wu L."/>
            <person name="Ma J."/>
        </authorList>
    </citation>
    <scope>NUCLEOTIDE SEQUENCE [LARGE SCALE GENOMIC DNA]</scope>
    <source>
        <strain evidence="3">R28</strain>
    </source>
</reference>
<dbReference type="Proteomes" id="UP001597383">
    <property type="component" value="Unassembled WGS sequence"/>
</dbReference>
<keyword evidence="3" id="KW-1185">Reference proteome</keyword>
<evidence type="ECO:0000313" key="3">
    <source>
        <dbReference type="Proteomes" id="UP001597383"/>
    </source>
</evidence>
<accession>A0ABW4W6S2</accession>
<organism evidence="2 3">
    <name type="scientific">Ornithinibacillus salinisoli</name>
    <dbReference type="NCBI Taxonomy" id="1848459"/>
    <lineage>
        <taxon>Bacteria</taxon>
        <taxon>Bacillati</taxon>
        <taxon>Bacillota</taxon>
        <taxon>Bacilli</taxon>
        <taxon>Bacillales</taxon>
        <taxon>Bacillaceae</taxon>
        <taxon>Ornithinibacillus</taxon>
    </lineage>
</organism>
<feature type="transmembrane region" description="Helical" evidence="1">
    <location>
        <begin position="107"/>
        <end position="126"/>
    </location>
</feature>
<evidence type="ECO:0000313" key="2">
    <source>
        <dbReference type="EMBL" id="MFD2046490.1"/>
    </source>
</evidence>
<feature type="transmembrane region" description="Helical" evidence="1">
    <location>
        <begin position="26"/>
        <end position="44"/>
    </location>
</feature>
<keyword evidence="1" id="KW-0472">Membrane</keyword>